<dbReference type="GO" id="GO:0051082">
    <property type="term" value="F:unfolded protein binding"/>
    <property type="evidence" value="ECO:0007669"/>
    <property type="project" value="TreeGrafter"/>
</dbReference>
<dbReference type="RefSeq" id="WP_353063549.1">
    <property type="nucleotide sequence ID" value="NZ_CP132942.1"/>
</dbReference>
<evidence type="ECO:0000256" key="2">
    <source>
        <dbReference type="ARBA" id="ARBA00009054"/>
    </source>
</evidence>
<evidence type="ECO:0000256" key="4">
    <source>
        <dbReference type="ARBA" id="ARBA00022490"/>
    </source>
</evidence>
<dbReference type="GO" id="GO:0051087">
    <property type="term" value="F:protein-folding chaperone binding"/>
    <property type="evidence" value="ECO:0007669"/>
    <property type="project" value="InterPro"/>
</dbReference>
<evidence type="ECO:0000256" key="6">
    <source>
        <dbReference type="ARBA" id="ARBA00023186"/>
    </source>
</evidence>
<comment type="similarity">
    <text evidence="2 10 12">Belongs to the GrpE family.</text>
</comment>
<comment type="subunit">
    <text evidence="3 10">Homodimer.</text>
</comment>
<dbReference type="Gene3D" id="2.30.22.10">
    <property type="entry name" value="Head domain of nucleotide exchange factor GrpE"/>
    <property type="match status" value="1"/>
</dbReference>
<evidence type="ECO:0000256" key="1">
    <source>
        <dbReference type="ARBA" id="ARBA00004496"/>
    </source>
</evidence>
<evidence type="ECO:0000256" key="10">
    <source>
        <dbReference type="HAMAP-Rule" id="MF_01151"/>
    </source>
</evidence>
<sequence>MRSSKEMQDEMNGQGVVDPEVAVGSEAEPINETNPAQAELEQVKGERDQLLDRLARLQAEFDNARKREVKERADSRDYTISNTVEPFLGVMDNFQLALKANGTAEQLRGGVELILKQMEDALKGLNVQPVETVGTQFDPRIHEALGSIETKEFPDHQVLEEIRRGYKIREKLLRPALVRIAANPDQVAD</sequence>
<keyword evidence="6 10" id="KW-0143">Chaperone</keyword>
<dbReference type="KEGG" id="tpsc:RBB77_20110"/>
<feature type="region of interest" description="Disordered" evidence="13">
    <location>
        <begin position="1"/>
        <end position="44"/>
    </location>
</feature>
<dbReference type="EMBL" id="CP132942">
    <property type="protein sequence ID" value="XCB32710.1"/>
    <property type="molecule type" value="Genomic_DNA"/>
</dbReference>
<dbReference type="InterPro" id="IPR013805">
    <property type="entry name" value="GrpE_CC"/>
</dbReference>
<organism evidence="14">
    <name type="scientific">Tunturiibacter psychrotolerans</name>
    <dbReference type="NCBI Taxonomy" id="3069686"/>
    <lineage>
        <taxon>Bacteria</taxon>
        <taxon>Pseudomonadati</taxon>
        <taxon>Acidobacteriota</taxon>
        <taxon>Terriglobia</taxon>
        <taxon>Terriglobales</taxon>
        <taxon>Acidobacteriaceae</taxon>
        <taxon>Tunturiibacter</taxon>
    </lineage>
</organism>
<dbReference type="PANTHER" id="PTHR21237:SF23">
    <property type="entry name" value="GRPE PROTEIN HOMOLOG, MITOCHONDRIAL"/>
    <property type="match status" value="1"/>
</dbReference>
<dbReference type="InterPro" id="IPR000740">
    <property type="entry name" value="GrpE"/>
</dbReference>
<evidence type="ECO:0000256" key="11">
    <source>
        <dbReference type="RuleBase" id="RU000639"/>
    </source>
</evidence>
<evidence type="ECO:0000256" key="3">
    <source>
        <dbReference type="ARBA" id="ARBA00011738"/>
    </source>
</evidence>
<dbReference type="PROSITE" id="PS01071">
    <property type="entry name" value="GRPE"/>
    <property type="match status" value="1"/>
</dbReference>
<protein>
    <recommendedName>
        <fullName evidence="8 10">Protein GrpE</fullName>
    </recommendedName>
    <alternativeName>
        <fullName evidence="9 10">HSP-70 cofactor</fullName>
    </alternativeName>
</protein>
<dbReference type="CDD" id="cd00446">
    <property type="entry name" value="GrpE"/>
    <property type="match status" value="1"/>
</dbReference>
<dbReference type="HAMAP" id="MF_01151">
    <property type="entry name" value="GrpE"/>
    <property type="match status" value="1"/>
</dbReference>
<reference evidence="14" key="1">
    <citation type="submission" date="2023-08" db="EMBL/GenBank/DDBJ databases">
        <authorList>
            <person name="Messyasz A."/>
            <person name="Mannisto M.K."/>
            <person name="Kerkhof L.J."/>
            <person name="Haggblom M."/>
        </authorList>
    </citation>
    <scope>NUCLEOTIDE SEQUENCE</scope>
    <source>
        <strain evidence="14">X5P6</strain>
    </source>
</reference>
<dbReference type="Gene3D" id="3.90.20.20">
    <property type="match status" value="1"/>
</dbReference>
<evidence type="ECO:0000256" key="8">
    <source>
        <dbReference type="ARBA" id="ARBA00072274"/>
    </source>
</evidence>
<accession>A0AAU7ZP36</accession>
<dbReference type="SUPFAM" id="SSF51064">
    <property type="entry name" value="Head domain of nucleotide exchange factor GrpE"/>
    <property type="match status" value="1"/>
</dbReference>
<dbReference type="GO" id="GO:0006457">
    <property type="term" value="P:protein folding"/>
    <property type="evidence" value="ECO:0007669"/>
    <property type="project" value="InterPro"/>
</dbReference>
<comment type="subcellular location">
    <subcellularLocation>
        <location evidence="1 10">Cytoplasm</location>
    </subcellularLocation>
</comment>
<dbReference type="PRINTS" id="PR00773">
    <property type="entry name" value="GRPEPROTEIN"/>
</dbReference>
<evidence type="ECO:0000313" key="14">
    <source>
        <dbReference type="EMBL" id="XCB32710.1"/>
    </source>
</evidence>
<dbReference type="InterPro" id="IPR009012">
    <property type="entry name" value="GrpE_head"/>
</dbReference>
<proteinExistence type="inferred from homology"/>
<dbReference type="Pfam" id="PF01025">
    <property type="entry name" value="GrpE"/>
    <property type="match status" value="1"/>
</dbReference>
<evidence type="ECO:0000256" key="9">
    <source>
        <dbReference type="ARBA" id="ARBA00076414"/>
    </source>
</evidence>
<name>A0AAU7ZP36_9BACT</name>
<dbReference type="GO" id="GO:0042803">
    <property type="term" value="F:protein homodimerization activity"/>
    <property type="evidence" value="ECO:0007669"/>
    <property type="project" value="InterPro"/>
</dbReference>
<dbReference type="AlphaFoldDB" id="A0AAU7ZP36"/>
<keyword evidence="4 10" id="KW-0963">Cytoplasm</keyword>
<keyword evidence="5 10" id="KW-0346">Stress response</keyword>
<evidence type="ECO:0000256" key="12">
    <source>
        <dbReference type="RuleBase" id="RU004478"/>
    </source>
</evidence>
<evidence type="ECO:0000256" key="13">
    <source>
        <dbReference type="SAM" id="MobiDB-lite"/>
    </source>
</evidence>
<dbReference type="GO" id="GO:0000774">
    <property type="term" value="F:adenyl-nucleotide exchange factor activity"/>
    <property type="evidence" value="ECO:0007669"/>
    <property type="project" value="InterPro"/>
</dbReference>
<dbReference type="SUPFAM" id="SSF58014">
    <property type="entry name" value="Coiled-coil domain of nucleotide exchange factor GrpE"/>
    <property type="match status" value="1"/>
</dbReference>
<gene>
    <name evidence="10" type="primary">grpE</name>
    <name evidence="14" type="ORF">RBB77_20110</name>
</gene>
<dbReference type="PANTHER" id="PTHR21237">
    <property type="entry name" value="GRPE PROTEIN"/>
    <property type="match status" value="1"/>
</dbReference>
<evidence type="ECO:0000256" key="5">
    <source>
        <dbReference type="ARBA" id="ARBA00023016"/>
    </source>
</evidence>
<evidence type="ECO:0000256" key="7">
    <source>
        <dbReference type="ARBA" id="ARBA00053401"/>
    </source>
</evidence>
<reference evidence="14" key="2">
    <citation type="journal article" date="2024" name="Environ. Microbiol.">
        <title>Genome analysis and description of Tunturibacter gen. nov. expands the diversity of Terriglobia in tundra soils.</title>
        <authorList>
            <person name="Messyasz A."/>
            <person name="Mannisto M.K."/>
            <person name="Kerkhof L.J."/>
            <person name="Haggblom M.M."/>
        </authorList>
    </citation>
    <scope>NUCLEOTIDE SEQUENCE</scope>
    <source>
        <strain evidence="14">X5P6</strain>
    </source>
</reference>
<dbReference type="FunFam" id="2.30.22.10:FF:000001">
    <property type="entry name" value="Protein GrpE"/>
    <property type="match status" value="1"/>
</dbReference>
<comment type="function">
    <text evidence="7 10 11">Participates actively in the response to hyperosmotic and heat shock by preventing the aggregation of stress-denatured proteins, in association with DnaK and GrpE. It is the nucleotide exchange factor for DnaK and may function as a thermosensor. Unfolded proteins bind initially to DnaJ; upon interaction with the DnaJ-bound protein, DnaK hydrolyzes its bound ATP, resulting in the formation of a stable complex. GrpE releases ADP from DnaK; ATP binding to DnaK triggers the release of the substrate protein, thus completing the reaction cycle. Several rounds of ATP-dependent interactions between DnaJ, DnaK and GrpE are required for fully efficient folding.</text>
</comment>
<dbReference type="GO" id="GO:0005737">
    <property type="term" value="C:cytoplasm"/>
    <property type="evidence" value="ECO:0007669"/>
    <property type="project" value="UniProtKB-SubCell"/>
</dbReference>